<evidence type="ECO:0000313" key="2">
    <source>
        <dbReference type="EMBL" id="GEN77949.1"/>
    </source>
</evidence>
<dbReference type="InterPro" id="IPR005901">
    <property type="entry name" value="GLPGLI"/>
</dbReference>
<gene>
    <name evidence="2" type="ORF">CHA01nite_36890</name>
</gene>
<evidence type="ECO:0000256" key="1">
    <source>
        <dbReference type="SAM" id="SignalP"/>
    </source>
</evidence>
<feature type="signal peptide" evidence="1">
    <location>
        <begin position="1"/>
        <end position="17"/>
    </location>
</feature>
<comment type="caution">
    <text evidence="2">The sequence shown here is derived from an EMBL/GenBank/DDBJ whole genome shotgun (WGS) entry which is preliminary data.</text>
</comment>
<protein>
    <recommendedName>
        <fullName evidence="4">GLPGLI family protein</fullName>
    </recommendedName>
</protein>
<dbReference type="RefSeq" id="WP_146944197.1">
    <property type="nucleotide sequence ID" value="NZ_BJYJ01000038.1"/>
</dbReference>
<dbReference type="AlphaFoldDB" id="A0A511YRZ2"/>
<keyword evidence="1" id="KW-0732">Signal</keyword>
<dbReference type="Pfam" id="PF09697">
    <property type="entry name" value="Porph_ging"/>
    <property type="match status" value="1"/>
</dbReference>
<accession>A0A511YRZ2</accession>
<evidence type="ECO:0000313" key="3">
    <source>
        <dbReference type="Proteomes" id="UP000321863"/>
    </source>
</evidence>
<dbReference type="NCBIfam" id="TIGR01200">
    <property type="entry name" value="GLPGLI"/>
    <property type="match status" value="1"/>
</dbReference>
<dbReference type="OrthoDB" id="1440774at2"/>
<evidence type="ECO:0008006" key="4">
    <source>
        <dbReference type="Google" id="ProtNLM"/>
    </source>
</evidence>
<dbReference type="Proteomes" id="UP000321863">
    <property type="component" value="Unassembled WGS sequence"/>
</dbReference>
<keyword evidence="3" id="KW-1185">Reference proteome</keyword>
<sequence>MKNILVIFLMLSSMLNAQGNKLKFSHKVLYDFYFVSDSLQNEKKNYEKMVLYFSDEYSIFQSNNKIKVDSLLSRIKNEDLKKRPFLKVNNVIYKNNLTKKVYFIENINTESLAYIDNYHDMRWEMVNETKMLLNVPCKKAITNYKGRKYIAWYSEKIPFSFGPYKFGGLPGLILELFDTKNNFKYTATEITATDINLVSNIDYKVINKDEFIKYKLDFLRSVYKPLIYNPIEL</sequence>
<dbReference type="EMBL" id="BJYJ01000038">
    <property type="protein sequence ID" value="GEN77949.1"/>
    <property type="molecule type" value="Genomic_DNA"/>
</dbReference>
<reference evidence="2 3" key="1">
    <citation type="submission" date="2019-07" db="EMBL/GenBank/DDBJ databases">
        <title>Whole genome shotgun sequence of Chryseobacterium hagamense NBRC 105253.</title>
        <authorList>
            <person name="Hosoyama A."/>
            <person name="Uohara A."/>
            <person name="Ohji S."/>
            <person name="Ichikawa N."/>
        </authorList>
    </citation>
    <scope>NUCLEOTIDE SEQUENCE [LARGE SCALE GENOMIC DNA]</scope>
    <source>
        <strain evidence="2 3">NBRC 105253</strain>
    </source>
</reference>
<feature type="chain" id="PRO_5021949696" description="GLPGLI family protein" evidence="1">
    <location>
        <begin position="18"/>
        <end position="233"/>
    </location>
</feature>
<name>A0A511YRZ2_9FLAO</name>
<proteinExistence type="predicted"/>
<organism evidence="2 3">
    <name type="scientific">Chryseobacterium hagamense</name>
    <dbReference type="NCBI Taxonomy" id="395935"/>
    <lineage>
        <taxon>Bacteria</taxon>
        <taxon>Pseudomonadati</taxon>
        <taxon>Bacteroidota</taxon>
        <taxon>Flavobacteriia</taxon>
        <taxon>Flavobacteriales</taxon>
        <taxon>Weeksellaceae</taxon>
        <taxon>Chryseobacterium group</taxon>
        <taxon>Chryseobacterium</taxon>
    </lineage>
</organism>